<reference evidence="1" key="1">
    <citation type="submission" date="2014-09" db="EMBL/GenBank/DDBJ databases">
        <authorList>
            <person name="Magalhaes I.L.F."/>
            <person name="Oliveira U."/>
            <person name="Santos F.R."/>
            <person name="Vidigal T.H.D.A."/>
            <person name="Brescovit A.D."/>
            <person name="Santos A.J."/>
        </authorList>
    </citation>
    <scope>NUCLEOTIDE SEQUENCE</scope>
    <source>
        <tissue evidence="1">Shoot tissue taken approximately 20 cm above the soil surface</tissue>
    </source>
</reference>
<name>A0A0A9BBX2_ARUDO</name>
<dbReference type="EMBL" id="GBRH01236421">
    <property type="protein sequence ID" value="JAD61474.1"/>
    <property type="molecule type" value="Transcribed_RNA"/>
</dbReference>
<accession>A0A0A9BBX2</accession>
<protein>
    <submittedName>
        <fullName evidence="1">Uncharacterized protein</fullName>
    </submittedName>
</protein>
<proteinExistence type="predicted"/>
<reference evidence="1" key="2">
    <citation type="journal article" date="2015" name="Data Brief">
        <title>Shoot transcriptome of the giant reed, Arundo donax.</title>
        <authorList>
            <person name="Barrero R.A."/>
            <person name="Guerrero F.D."/>
            <person name="Moolhuijzen P."/>
            <person name="Goolsby J.A."/>
            <person name="Tidwell J."/>
            <person name="Bellgard S.E."/>
            <person name="Bellgard M.I."/>
        </authorList>
    </citation>
    <scope>NUCLEOTIDE SEQUENCE</scope>
    <source>
        <tissue evidence="1">Shoot tissue taken approximately 20 cm above the soil surface</tissue>
    </source>
</reference>
<organism evidence="1">
    <name type="scientific">Arundo donax</name>
    <name type="common">Giant reed</name>
    <name type="synonym">Donax arundinaceus</name>
    <dbReference type="NCBI Taxonomy" id="35708"/>
    <lineage>
        <taxon>Eukaryota</taxon>
        <taxon>Viridiplantae</taxon>
        <taxon>Streptophyta</taxon>
        <taxon>Embryophyta</taxon>
        <taxon>Tracheophyta</taxon>
        <taxon>Spermatophyta</taxon>
        <taxon>Magnoliopsida</taxon>
        <taxon>Liliopsida</taxon>
        <taxon>Poales</taxon>
        <taxon>Poaceae</taxon>
        <taxon>PACMAD clade</taxon>
        <taxon>Arundinoideae</taxon>
        <taxon>Arundineae</taxon>
        <taxon>Arundo</taxon>
    </lineage>
</organism>
<evidence type="ECO:0000313" key="1">
    <source>
        <dbReference type="EMBL" id="JAD61474.1"/>
    </source>
</evidence>
<sequence length="26" mass="3014">MRCSIKCVNGAFNPRSTSSRRHRRHG</sequence>
<dbReference type="AlphaFoldDB" id="A0A0A9BBX2"/>